<evidence type="ECO:0000256" key="1">
    <source>
        <dbReference type="SAM" id="Coils"/>
    </source>
</evidence>
<gene>
    <name evidence="2" type="ORF">MELIAE_LOCUS1305</name>
</gene>
<feature type="coiled-coil region" evidence="1">
    <location>
        <begin position="54"/>
        <end position="84"/>
    </location>
</feature>
<evidence type="ECO:0000313" key="2">
    <source>
        <dbReference type="EMBL" id="CAH0547284.1"/>
    </source>
</evidence>
<dbReference type="InterPro" id="IPR004244">
    <property type="entry name" value="Transposase_22"/>
</dbReference>
<protein>
    <submittedName>
        <fullName evidence="2">Uncharacterized protein</fullName>
    </submittedName>
</protein>
<dbReference type="EMBL" id="OV121132">
    <property type="protein sequence ID" value="CAH0547284.1"/>
    <property type="molecule type" value="Genomic_DNA"/>
</dbReference>
<sequence length="221" mass="25835">MVIFTRDQLKEIKEEIFKDFKAVIEKGIGEIMDSESFTDKLIAKVSDTVQKTLETKLNNYKQHYEKQIKTLEEKIDAIEQYSRRKNLRIFGVPENPVIPLKDDINNIFTTMGTEPKPIVECYRIGKLTNKPRAIFLKLANYEDKMEIIKNRKKLKGTKVHIKEDLTKAKMEILTAASDKFGYKNVWSLNGKIYVMLNNKKTEFKSIELVDNYDVNVNRSDF</sequence>
<name>A0A9P0FCL2_BRAAE</name>
<dbReference type="OrthoDB" id="6725610at2759"/>
<dbReference type="AlphaFoldDB" id="A0A9P0FCL2"/>
<dbReference type="Gene3D" id="3.30.70.1820">
    <property type="entry name" value="L1 transposable element, RRM domain"/>
    <property type="match status" value="1"/>
</dbReference>
<keyword evidence="3" id="KW-1185">Reference proteome</keyword>
<proteinExistence type="predicted"/>
<accession>A0A9P0FCL2</accession>
<dbReference type="Proteomes" id="UP001154078">
    <property type="component" value="Chromosome 1"/>
</dbReference>
<organism evidence="2 3">
    <name type="scientific">Brassicogethes aeneus</name>
    <name type="common">Rape pollen beetle</name>
    <name type="synonym">Meligethes aeneus</name>
    <dbReference type="NCBI Taxonomy" id="1431903"/>
    <lineage>
        <taxon>Eukaryota</taxon>
        <taxon>Metazoa</taxon>
        <taxon>Ecdysozoa</taxon>
        <taxon>Arthropoda</taxon>
        <taxon>Hexapoda</taxon>
        <taxon>Insecta</taxon>
        <taxon>Pterygota</taxon>
        <taxon>Neoptera</taxon>
        <taxon>Endopterygota</taxon>
        <taxon>Coleoptera</taxon>
        <taxon>Polyphaga</taxon>
        <taxon>Cucujiformia</taxon>
        <taxon>Nitidulidae</taxon>
        <taxon>Meligethinae</taxon>
        <taxon>Brassicogethes</taxon>
    </lineage>
</organism>
<dbReference type="PANTHER" id="PTHR11505">
    <property type="entry name" value="L1 TRANSPOSABLE ELEMENT-RELATED"/>
    <property type="match status" value="1"/>
</dbReference>
<keyword evidence="1" id="KW-0175">Coiled coil</keyword>
<reference evidence="2" key="1">
    <citation type="submission" date="2021-12" db="EMBL/GenBank/DDBJ databases">
        <authorList>
            <person name="King R."/>
        </authorList>
    </citation>
    <scope>NUCLEOTIDE SEQUENCE</scope>
</reference>
<evidence type="ECO:0000313" key="3">
    <source>
        <dbReference type="Proteomes" id="UP001154078"/>
    </source>
</evidence>